<evidence type="ECO:0000256" key="5">
    <source>
        <dbReference type="ARBA" id="ARBA00033787"/>
    </source>
</evidence>
<dbReference type="SUPFAM" id="SSF47240">
    <property type="entry name" value="Ferritin-like"/>
    <property type="match status" value="1"/>
</dbReference>
<proteinExistence type="predicted"/>
<accession>F4A227</accession>
<dbReference type="InterPro" id="IPR009078">
    <property type="entry name" value="Ferritin-like_SF"/>
</dbReference>
<dbReference type="Gene3D" id="6.10.140.1960">
    <property type="match status" value="1"/>
</dbReference>
<evidence type="ECO:0000256" key="3">
    <source>
        <dbReference type="ARBA" id="ARBA00023004"/>
    </source>
</evidence>
<dbReference type="HOGENOM" id="CLU_2094524_0_0_9"/>
<feature type="compositionally biased region" description="Polar residues" evidence="6">
    <location>
        <begin position="96"/>
        <end position="109"/>
    </location>
</feature>
<dbReference type="Pfam" id="PF22277">
    <property type="entry name" value="EncFtn-like"/>
    <property type="match status" value="1"/>
</dbReference>
<keyword evidence="1" id="KW-0409">Iron storage</keyword>
<evidence type="ECO:0000313" key="8">
    <source>
        <dbReference type="Proteomes" id="UP000008457"/>
    </source>
</evidence>
<dbReference type="GO" id="GO:0046872">
    <property type="term" value="F:metal ion binding"/>
    <property type="evidence" value="ECO:0007669"/>
    <property type="project" value="UniProtKB-KW"/>
</dbReference>
<dbReference type="RefSeq" id="WP_013781594.1">
    <property type="nucleotide sequence ID" value="NC_015520.1"/>
</dbReference>
<dbReference type="KEGG" id="mas:Mahau_1990"/>
<evidence type="ECO:0000313" key="7">
    <source>
        <dbReference type="EMBL" id="AEE97166.1"/>
    </source>
</evidence>
<dbReference type="InterPro" id="IPR054581">
    <property type="entry name" value="EncFtn-like"/>
</dbReference>
<keyword evidence="8" id="KW-1185">Reference proteome</keyword>
<dbReference type="GO" id="GO:0006879">
    <property type="term" value="P:intracellular iron ion homeostasis"/>
    <property type="evidence" value="ECO:0007669"/>
    <property type="project" value="UniProtKB-KW"/>
</dbReference>
<evidence type="ECO:0000256" key="4">
    <source>
        <dbReference type="ARBA" id="ARBA00033738"/>
    </source>
</evidence>
<dbReference type="Proteomes" id="UP000008457">
    <property type="component" value="Chromosome"/>
</dbReference>
<dbReference type="AlphaFoldDB" id="F4A227"/>
<comment type="subcellular location">
    <subcellularLocation>
        <location evidence="4">Encapsulin nanocompartment</location>
    </subcellularLocation>
</comment>
<evidence type="ECO:0000256" key="2">
    <source>
        <dbReference type="ARBA" id="ARBA00022723"/>
    </source>
</evidence>
<gene>
    <name evidence="7" type="ordered locus">Mahau_1990</name>
</gene>
<protein>
    <submittedName>
        <fullName evidence="7">Uncharacterized protein</fullName>
    </submittedName>
</protein>
<organism evidence="7 8">
    <name type="scientific">Mahella australiensis (strain DSM 15567 / CIP 107919 / 50-1 BON)</name>
    <dbReference type="NCBI Taxonomy" id="697281"/>
    <lineage>
        <taxon>Bacteria</taxon>
        <taxon>Bacillati</taxon>
        <taxon>Bacillota</taxon>
        <taxon>Clostridia</taxon>
        <taxon>Thermoanaerobacterales</taxon>
        <taxon>Thermoanaerobacterales Family IV. Incertae Sedis</taxon>
        <taxon>Mahella</taxon>
    </lineage>
</organism>
<keyword evidence="3" id="KW-0408">Iron</keyword>
<reference evidence="7 8" key="2">
    <citation type="journal article" date="2011" name="Stand. Genomic Sci.">
        <title>Complete genome sequence of Mahella australiensis type strain (50-1 BON).</title>
        <authorList>
            <person name="Sikorski J."/>
            <person name="Teshima H."/>
            <person name="Nolan M."/>
            <person name="Lucas S."/>
            <person name="Hammon N."/>
            <person name="Deshpande S."/>
            <person name="Cheng J.F."/>
            <person name="Pitluck S."/>
            <person name="Liolios K."/>
            <person name="Pagani I."/>
            <person name="Ivanova N."/>
            <person name="Huntemann M."/>
            <person name="Mavromatis K."/>
            <person name="Ovchinikova G."/>
            <person name="Pati A."/>
            <person name="Tapia R."/>
            <person name="Han C."/>
            <person name="Goodwin L."/>
            <person name="Chen A."/>
            <person name="Palaniappan K."/>
            <person name="Land M."/>
            <person name="Hauser L."/>
            <person name="Ngatchou-Djao O.D."/>
            <person name="Rohde M."/>
            <person name="Pukall R."/>
            <person name="Spring S."/>
            <person name="Abt B."/>
            <person name="Goker M."/>
            <person name="Detter J.C."/>
            <person name="Woyke T."/>
            <person name="Bristow J."/>
            <person name="Markowitz V."/>
            <person name="Hugenholtz P."/>
            <person name="Eisen J.A."/>
            <person name="Kyrpides N.C."/>
            <person name="Klenk H.P."/>
            <person name="Lapidus A."/>
        </authorList>
    </citation>
    <scope>NUCLEOTIDE SEQUENCE [LARGE SCALE GENOMIC DNA]</scope>
    <source>
        <strain evidence="8">DSM 15567 / CIP 107919 / 50-1 BON</strain>
    </source>
</reference>
<evidence type="ECO:0000256" key="1">
    <source>
        <dbReference type="ARBA" id="ARBA00022434"/>
    </source>
</evidence>
<reference evidence="8" key="1">
    <citation type="submission" date="2010-11" db="EMBL/GenBank/DDBJ databases">
        <title>The complete genome of Mahella australiensis DSM 15567.</title>
        <authorList>
            <consortium name="US DOE Joint Genome Institute (JGI-PGF)"/>
            <person name="Lucas S."/>
            <person name="Copeland A."/>
            <person name="Lapidus A."/>
            <person name="Bruce D."/>
            <person name="Goodwin L."/>
            <person name="Pitluck S."/>
            <person name="Kyrpides N."/>
            <person name="Mavromatis K."/>
            <person name="Pagani I."/>
            <person name="Ivanova N."/>
            <person name="Teshima H."/>
            <person name="Brettin T."/>
            <person name="Detter J.C."/>
            <person name="Han C."/>
            <person name="Tapia R."/>
            <person name="Land M."/>
            <person name="Hauser L."/>
            <person name="Markowitz V."/>
            <person name="Cheng J.-F."/>
            <person name="Hugenholtz P."/>
            <person name="Woyke T."/>
            <person name="Wu D."/>
            <person name="Spring S."/>
            <person name="Pukall R."/>
            <person name="Steenblock K."/>
            <person name="Schneider S."/>
            <person name="Klenk H.-P."/>
            <person name="Eisen J.A."/>
        </authorList>
    </citation>
    <scope>NUCLEOTIDE SEQUENCE [LARGE SCALE GENOMIC DNA]</scope>
    <source>
        <strain evidence="8">DSM 15567 / CIP 107919 / 50-1 BON</strain>
    </source>
</reference>
<dbReference type="OrthoDB" id="9811690at2"/>
<dbReference type="eggNOG" id="COG3461">
    <property type="taxonomic scope" value="Bacteria"/>
</dbReference>
<evidence type="ECO:0000256" key="6">
    <source>
        <dbReference type="SAM" id="MobiDB-lite"/>
    </source>
</evidence>
<feature type="region of interest" description="Disordered" evidence="6">
    <location>
        <begin position="89"/>
        <end position="109"/>
    </location>
</feature>
<keyword evidence="5" id="KW-1284">Encapsulin nanocompartment</keyword>
<dbReference type="GO" id="GO:0140737">
    <property type="term" value="C:encapsulin nanocompartment"/>
    <property type="evidence" value="ECO:0007669"/>
    <property type="project" value="UniProtKB-SubCell"/>
</dbReference>
<dbReference type="EMBL" id="CP002360">
    <property type="protein sequence ID" value="AEE97166.1"/>
    <property type="molecule type" value="Genomic_DNA"/>
</dbReference>
<keyword evidence="2" id="KW-0479">Metal-binding</keyword>
<dbReference type="STRING" id="697281.Mahau_1990"/>
<name>F4A227_MAHA5</name>
<sequence length="109" mass="12313">MAYGNGSAANSGSKYKTEGLEQFLIWIREDIAGEIDATDNYQYHIDSIDIPEIKEILAHIRDEEKEHIAELTHLLQRFDPVQNQKFEEDHFENEASSKASSGGFTVGNV</sequence>